<name>U9U7T5_RHIID</name>
<proteinExistence type="predicted"/>
<protein>
    <submittedName>
        <fullName evidence="1">Uncharacterized protein</fullName>
    </submittedName>
</protein>
<organism evidence="1">
    <name type="scientific">Rhizophagus irregularis (strain DAOM 181602 / DAOM 197198 / MUCL 43194)</name>
    <name type="common">Arbuscular mycorrhizal fungus</name>
    <name type="synonym">Glomus intraradices</name>
    <dbReference type="NCBI Taxonomy" id="747089"/>
    <lineage>
        <taxon>Eukaryota</taxon>
        <taxon>Fungi</taxon>
        <taxon>Fungi incertae sedis</taxon>
        <taxon>Mucoromycota</taxon>
        <taxon>Glomeromycotina</taxon>
        <taxon>Glomeromycetes</taxon>
        <taxon>Glomerales</taxon>
        <taxon>Glomeraceae</taxon>
        <taxon>Rhizophagus</taxon>
    </lineage>
</organism>
<sequence length="150" mass="17686">MLYTKIIVLHTRLILWYLSSYVGIIDIFDSVIMQIWCTQLNLEIIEYTIHSHIKNEEIRNDILKLFINKNAKYTHLYIPSYNDYHLIPGAEHCFSEIKFLKCDGRVNDNNLALLTKVCKSIKELQIYIHKSVNNYGISKLIENQVDILCH</sequence>
<evidence type="ECO:0000313" key="1">
    <source>
        <dbReference type="EMBL" id="ESA14623.1"/>
    </source>
</evidence>
<dbReference type="EMBL" id="KI282744">
    <property type="protein sequence ID" value="ESA14623.1"/>
    <property type="molecule type" value="Genomic_DNA"/>
</dbReference>
<dbReference type="AlphaFoldDB" id="U9U7T5"/>
<reference evidence="1" key="1">
    <citation type="submission" date="2013-07" db="EMBL/GenBank/DDBJ databases">
        <title>The genome of an arbuscular mycorrhizal fungus provides insights into the evolution of the oldest plant symbiosis.</title>
        <authorList>
            <consortium name="DOE Joint Genome Institute"/>
            <person name="Tisserant E."/>
            <person name="Malbreil M."/>
            <person name="Kuo A."/>
            <person name="Kohler A."/>
            <person name="Symeonidi A."/>
            <person name="Balestrini R."/>
            <person name="Charron P."/>
            <person name="Duensing N."/>
            <person name="Frei-dit-Frey N."/>
            <person name="Gianinazzi-Pearson V."/>
            <person name="Gilbert B."/>
            <person name="Handa Y."/>
            <person name="Hijri M."/>
            <person name="Kaul R."/>
            <person name="Kawaguchi M."/>
            <person name="Krajinski F."/>
            <person name="Lammers P."/>
            <person name="Lapierre D."/>
            <person name="Masclaux F.G."/>
            <person name="Murat C."/>
            <person name="Morin E."/>
            <person name="Ndikumana S."/>
            <person name="Pagni M."/>
            <person name="Petitpierre D."/>
            <person name="Requena N."/>
            <person name="Rosikiewicz P."/>
            <person name="Riley R."/>
            <person name="Saito K."/>
            <person name="San Clemente H."/>
            <person name="Shapiro H."/>
            <person name="van Tuinen D."/>
            <person name="Becard G."/>
            <person name="Bonfante P."/>
            <person name="Paszkowski U."/>
            <person name="Shachar-Hill Y."/>
            <person name="Young J.P."/>
            <person name="Sanders I.R."/>
            <person name="Henrissat B."/>
            <person name="Rensing S.A."/>
            <person name="Grigoriev I.V."/>
            <person name="Corradi N."/>
            <person name="Roux C."/>
            <person name="Martin F."/>
        </authorList>
    </citation>
    <scope>NUCLEOTIDE SEQUENCE</scope>
    <source>
        <strain evidence="1">DAOM 197198</strain>
    </source>
</reference>
<accession>U9U7T5</accession>
<gene>
    <name evidence="1" type="ORF">GLOINDRAFT_322604</name>
</gene>
<dbReference type="HOGENOM" id="CLU_1741521_0_0_1"/>